<evidence type="ECO:0000313" key="2">
    <source>
        <dbReference type="Proteomes" id="UP000831484"/>
    </source>
</evidence>
<keyword evidence="2" id="KW-1185">Reference proteome</keyword>
<accession>A0AB38RAN2</accession>
<evidence type="ECO:0000313" key="1">
    <source>
        <dbReference type="EMBL" id="UPU42192.1"/>
    </source>
</evidence>
<dbReference type="InterPro" id="IPR036390">
    <property type="entry name" value="WH_DNA-bd_sf"/>
</dbReference>
<organism evidence="1 2">
    <name type="scientific">Rhodococcus qingshengii JCM 15477</name>
    <dbReference type="NCBI Taxonomy" id="1303681"/>
    <lineage>
        <taxon>Bacteria</taxon>
        <taxon>Bacillati</taxon>
        <taxon>Actinomycetota</taxon>
        <taxon>Actinomycetes</taxon>
        <taxon>Mycobacteriales</taxon>
        <taxon>Nocardiaceae</taxon>
        <taxon>Rhodococcus</taxon>
        <taxon>Rhodococcus erythropolis group</taxon>
    </lineage>
</organism>
<dbReference type="SUPFAM" id="SSF46785">
    <property type="entry name" value="Winged helix' DNA-binding domain"/>
    <property type="match status" value="1"/>
</dbReference>
<reference evidence="2" key="1">
    <citation type="journal article" date="2022" name="Environ. Microbiol.">
        <title>Functional analysis, diversity, and distribution of carbendazim hydrolases MheI and CbmA, responsible for the initial step in carbendazim degradation.</title>
        <authorList>
            <person name="Zhang M."/>
            <person name="Bai X."/>
            <person name="Li Q."/>
            <person name="Zhang L."/>
            <person name="Zhu Q."/>
            <person name="Gao S."/>
            <person name="Ke Z."/>
            <person name="Jiang M."/>
            <person name="Hu J."/>
            <person name="Qiu J."/>
            <person name="Hong Q."/>
        </authorList>
    </citation>
    <scope>NUCLEOTIDE SEQUENCE [LARGE SCALE GENOMIC DNA]</scope>
    <source>
        <strain evidence="2">djl-6</strain>
    </source>
</reference>
<proteinExistence type="predicted"/>
<dbReference type="EMBL" id="CP096563">
    <property type="protein sequence ID" value="UPU42192.1"/>
    <property type="molecule type" value="Genomic_DNA"/>
</dbReference>
<name>A0AB38RAN2_RHOSG</name>
<dbReference type="RefSeq" id="WP_064074292.1">
    <property type="nucleotide sequence ID" value="NZ_CP096563.1"/>
</dbReference>
<dbReference type="AlphaFoldDB" id="A0AB38RAN2"/>
<sequence>MTRTDEIAEALRVVVALKAAHTALTASQLADVTQLPFGLVKDALAAAEAAGLVVRLPRRAGRLAVRYAATEMVML</sequence>
<dbReference type="Proteomes" id="UP000831484">
    <property type="component" value="Chromosome"/>
</dbReference>
<protein>
    <recommendedName>
        <fullName evidence="3">Transcriptional regulator</fullName>
    </recommendedName>
</protein>
<evidence type="ECO:0008006" key="3">
    <source>
        <dbReference type="Google" id="ProtNLM"/>
    </source>
</evidence>
<gene>
    <name evidence="1" type="ORF">M0639_24685</name>
</gene>